<organism evidence="6 7">
    <name type="scientific">Enterococcus mundtii</name>
    <dbReference type="NCBI Taxonomy" id="53346"/>
    <lineage>
        <taxon>Bacteria</taxon>
        <taxon>Bacillati</taxon>
        <taxon>Bacillota</taxon>
        <taxon>Bacilli</taxon>
        <taxon>Lactobacillales</taxon>
        <taxon>Enterococcaceae</taxon>
        <taxon>Enterococcus</taxon>
    </lineage>
</organism>
<dbReference type="PROSITE" id="PS50975">
    <property type="entry name" value="ATP_GRASP"/>
    <property type="match status" value="1"/>
</dbReference>
<accession>A0A848MZ33</accession>
<dbReference type="NCBIfam" id="NF009406">
    <property type="entry name" value="PRK12767.1-5"/>
    <property type="match status" value="1"/>
</dbReference>
<dbReference type="AlphaFoldDB" id="A0A848MZ33"/>
<dbReference type="GO" id="GO:0005829">
    <property type="term" value="C:cytosol"/>
    <property type="evidence" value="ECO:0007669"/>
    <property type="project" value="TreeGrafter"/>
</dbReference>
<sequence length="324" mass="37341">MNILILSCGTRNKIVEYFKRELLENGGKVYGTDSNFLAPALYMCDDYFIVPPFTSEVYLKEILKICQDNDIHAIFSLIDTEIEILSKNRRLFEDNNITVFAPSYDMAQMCLNKEMMYNQLLELGINTPKSYFNYDNFLFAYQKGEVSLPVFVKPICGSASIGVGLIHSIEHLEILFKTSETPLMIQENMNGKEYGIDCYIDIFTGEVIDIFVKEKLRMRAGETDKSKSIHIQQAKEIIEKFVANSPGLAGPNDFDLFEKDGEFYLSEVNPRFGGGYPHAYESGVNFTKYLIENSLGKRLEKQDIFYYKEDIYMMKYSEQILIEK</sequence>
<dbReference type="InterPro" id="IPR011761">
    <property type="entry name" value="ATP-grasp"/>
</dbReference>
<comment type="caution">
    <text evidence="6">The sequence shown here is derived from an EMBL/GenBank/DDBJ whole genome shotgun (WGS) entry which is preliminary data.</text>
</comment>
<dbReference type="GO" id="GO:0005524">
    <property type="term" value="F:ATP binding"/>
    <property type="evidence" value="ECO:0007669"/>
    <property type="project" value="UniProtKB-UniRule"/>
</dbReference>
<evidence type="ECO:0000313" key="7">
    <source>
        <dbReference type="Proteomes" id="UP000557857"/>
    </source>
</evidence>
<dbReference type="Proteomes" id="UP000557857">
    <property type="component" value="Unassembled WGS sequence"/>
</dbReference>
<dbReference type="Gene3D" id="3.30.470.20">
    <property type="entry name" value="ATP-grasp fold, B domain"/>
    <property type="match status" value="1"/>
</dbReference>
<dbReference type="RefSeq" id="WP_066026063.1">
    <property type="nucleotide sequence ID" value="NZ_BQWJ01000017.1"/>
</dbReference>
<evidence type="ECO:0000256" key="3">
    <source>
        <dbReference type="ARBA" id="ARBA00022840"/>
    </source>
</evidence>
<protein>
    <submittedName>
        <fullName evidence="6">ATP-grasp domain-containing protein</fullName>
    </submittedName>
</protein>
<evidence type="ECO:0000313" key="6">
    <source>
        <dbReference type="EMBL" id="NMP59180.1"/>
    </source>
</evidence>
<keyword evidence="1" id="KW-0436">Ligase</keyword>
<evidence type="ECO:0000256" key="2">
    <source>
        <dbReference type="ARBA" id="ARBA00022741"/>
    </source>
</evidence>
<name>A0A848MZ33_ENTMU</name>
<proteinExistence type="predicted"/>
<evidence type="ECO:0000259" key="5">
    <source>
        <dbReference type="PROSITE" id="PS50975"/>
    </source>
</evidence>
<keyword evidence="3 4" id="KW-0067">ATP-binding</keyword>
<keyword evidence="2 4" id="KW-0547">Nucleotide-binding</keyword>
<feature type="domain" description="ATP-grasp" evidence="5">
    <location>
        <begin position="117"/>
        <end position="295"/>
    </location>
</feature>
<dbReference type="Gene3D" id="3.30.1490.20">
    <property type="entry name" value="ATP-grasp fold, A domain"/>
    <property type="match status" value="1"/>
</dbReference>
<dbReference type="PANTHER" id="PTHR43055">
    <property type="entry name" value="FORMATE-DEPENDENT PHOSPHORIBOSYLGLYCINAMIDE FORMYLTRANSFERASE"/>
    <property type="match status" value="1"/>
</dbReference>
<dbReference type="GO" id="GO:0016874">
    <property type="term" value="F:ligase activity"/>
    <property type="evidence" value="ECO:0007669"/>
    <property type="project" value="UniProtKB-KW"/>
</dbReference>
<dbReference type="PANTHER" id="PTHR43055:SF1">
    <property type="entry name" value="FORMATE-DEPENDENT PHOSPHORIBOSYLGLYCINAMIDE FORMYLTRANSFERASE"/>
    <property type="match status" value="1"/>
</dbReference>
<dbReference type="InterPro" id="IPR013815">
    <property type="entry name" value="ATP_grasp_subdomain_1"/>
</dbReference>
<evidence type="ECO:0000256" key="4">
    <source>
        <dbReference type="PROSITE-ProRule" id="PRU00409"/>
    </source>
</evidence>
<dbReference type="SUPFAM" id="SSF56059">
    <property type="entry name" value="Glutathione synthetase ATP-binding domain-like"/>
    <property type="match status" value="1"/>
</dbReference>
<gene>
    <name evidence="6" type="ORF">HI921_12050</name>
</gene>
<reference evidence="6 7" key="1">
    <citation type="submission" date="2020-04" db="EMBL/GenBank/DDBJ databases">
        <authorList>
            <person name="Abaymova A."/>
            <person name="Teymurazov M."/>
            <person name="Tazyna O."/>
            <person name="Chatushin Y."/>
            <person name="Svetoch E."/>
            <person name="Pereligyn V."/>
            <person name="Pohylenko V."/>
            <person name="Platonov M."/>
            <person name="Kartsev N."/>
            <person name="Skryabin Y."/>
            <person name="Sizova A."/>
            <person name="Solomentsev V."/>
            <person name="Kislichkina A."/>
            <person name="Bogun A."/>
        </authorList>
    </citation>
    <scope>NUCLEOTIDE SEQUENCE [LARGE SCALE GENOMIC DNA]</scope>
    <source>
        <strain evidence="7">SCPM-O-B-8398 (E28)</strain>
    </source>
</reference>
<dbReference type="InterPro" id="IPR048764">
    <property type="entry name" value="PylC_N"/>
</dbReference>
<dbReference type="EMBL" id="JABCAG010000039">
    <property type="protein sequence ID" value="NMP59180.1"/>
    <property type="molecule type" value="Genomic_DNA"/>
</dbReference>
<dbReference type="GO" id="GO:0046872">
    <property type="term" value="F:metal ion binding"/>
    <property type="evidence" value="ECO:0007669"/>
    <property type="project" value="InterPro"/>
</dbReference>
<dbReference type="Gene3D" id="3.40.50.20">
    <property type="match status" value="1"/>
</dbReference>
<dbReference type="Pfam" id="PF15632">
    <property type="entry name" value="ATPgrasp_Ter"/>
    <property type="match status" value="1"/>
</dbReference>
<evidence type="ECO:0000256" key="1">
    <source>
        <dbReference type="ARBA" id="ARBA00022598"/>
    </source>
</evidence>
<dbReference type="Pfam" id="PF21360">
    <property type="entry name" value="PylC-like_N"/>
    <property type="match status" value="1"/>
</dbReference>